<dbReference type="Proteomes" id="UP001212841">
    <property type="component" value="Unassembled WGS sequence"/>
</dbReference>
<dbReference type="EMBL" id="JADGJD010001179">
    <property type="protein sequence ID" value="KAJ3046372.1"/>
    <property type="molecule type" value="Genomic_DNA"/>
</dbReference>
<evidence type="ECO:0000313" key="3">
    <source>
        <dbReference type="Proteomes" id="UP001212841"/>
    </source>
</evidence>
<dbReference type="AlphaFoldDB" id="A0AAD5S7R2"/>
<organism evidence="2 3">
    <name type="scientific">Rhizophlyctis rosea</name>
    <dbReference type="NCBI Taxonomy" id="64517"/>
    <lineage>
        <taxon>Eukaryota</taxon>
        <taxon>Fungi</taxon>
        <taxon>Fungi incertae sedis</taxon>
        <taxon>Chytridiomycota</taxon>
        <taxon>Chytridiomycota incertae sedis</taxon>
        <taxon>Chytridiomycetes</taxon>
        <taxon>Rhizophlyctidales</taxon>
        <taxon>Rhizophlyctidaceae</taxon>
        <taxon>Rhizophlyctis</taxon>
    </lineage>
</organism>
<gene>
    <name evidence="2" type="ORF">HK097_000913</name>
</gene>
<comment type="caution">
    <text evidence="2">The sequence shown here is derived from an EMBL/GenBank/DDBJ whole genome shotgun (WGS) entry which is preliminary data.</text>
</comment>
<dbReference type="PROSITE" id="PS50053">
    <property type="entry name" value="UBIQUITIN_2"/>
    <property type="match status" value="1"/>
</dbReference>
<feature type="domain" description="Ubiquitin-like" evidence="1">
    <location>
        <begin position="259"/>
        <end position="310"/>
    </location>
</feature>
<protein>
    <recommendedName>
        <fullName evidence="1">Ubiquitin-like domain-containing protein</fullName>
    </recommendedName>
</protein>
<dbReference type="Gene3D" id="3.10.20.90">
    <property type="entry name" value="Phosphatidylinositol 3-kinase Catalytic Subunit, Chain A, domain 1"/>
    <property type="match status" value="1"/>
</dbReference>
<keyword evidence="3" id="KW-1185">Reference proteome</keyword>
<dbReference type="InterPro" id="IPR029071">
    <property type="entry name" value="Ubiquitin-like_domsf"/>
</dbReference>
<dbReference type="SUPFAM" id="SSF54236">
    <property type="entry name" value="Ubiquitin-like"/>
    <property type="match status" value="1"/>
</dbReference>
<proteinExistence type="predicted"/>
<evidence type="ECO:0000313" key="2">
    <source>
        <dbReference type="EMBL" id="KAJ3046372.1"/>
    </source>
</evidence>
<accession>A0AAD5S7R2</accession>
<sequence length="310" mass="35923">MENYTYYPQQKAVITGLYSHYPQPDTVSSYYPEPGSQVGKFLAPNLFMAAHELQVQVILATLTLIDFSSVTQRFLKHTDTPCDPSKVLQEYHRFICLKILMKDENATILSPCPLIDSYWHQHILDTWHYRETCKVLGFTIDHNPDGGNNVLARDTRRAMTFAAYKIVFNVKPPSDVWEDDMLGGVAEAPVVIKNRVPSGLRFREKWGSWEMFLEIEAEEPPRKRARMESEEDESFHVILDHIKIGWVRVFVNKYAPMGKMWILLMEKFGLELDKLRILYQGERVQAEQTYAELGMKSGDHIEIMEEQLGC</sequence>
<dbReference type="InterPro" id="IPR000626">
    <property type="entry name" value="Ubiquitin-like_dom"/>
</dbReference>
<evidence type="ECO:0000259" key="1">
    <source>
        <dbReference type="PROSITE" id="PS50053"/>
    </source>
</evidence>
<name>A0AAD5S7R2_9FUNG</name>
<reference evidence="2" key="1">
    <citation type="submission" date="2020-05" db="EMBL/GenBank/DDBJ databases">
        <title>Phylogenomic resolution of chytrid fungi.</title>
        <authorList>
            <person name="Stajich J.E."/>
            <person name="Amses K."/>
            <person name="Simmons R."/>
            <person name="Seto K."/>
            <person name="Myers J."/>
            <person name="Bonds A."/>
            <person name="Quandt C.A."/>
            <person name="Barry K."/>
            <person name="Liu P."/>
            <person name="Grigoriev I."/>
            <person name="Longcore J.E."/>
            <person name="James T.Y."/>
        </authorList>
    </citation>
    <scope>NUCLEOTIDE SEQUENCE</scope>
    <source>
        <strain evidence="2">JEL0318</strain>
    </source>
</reference>